<dbReference type="InterPro" id="IPR020061">
    <property type="entry name" value="Glu_tRNA_lig_a-bdl"/>
</dbReference>
<evidence type="ECO:0000256" key="1">
    <source>
        <dbReference type="ARBA" id="ARBA00004496"/>
    </source>
</evidence>
<keyword evidence="8 13" id="KW-0648">Protein biosynthesis</keyword>
<dbReference type="Gene3D" id="3.40.50.620">
    <property type="entry name" value="HUPs"/>
    <property type="match status" value="1"/>
</dbReference>
<dbReference type="Pfam" id="PF03950">
    <property type="entry name" value="tRNA-synt_1c_C"/>
    <property type="match status" value="1"/>
</dbReference>
<dbReference type="InterPro" id="IPR000924">
    <property type="entry name" value="Glu/Gln-tRNA-synth"/>
</dbReference>
<reference evidence="17" key="1">
    <citation type="journal article" date="2015" name="Environ. Microbiol.">
        <title>Genome analyses suggest the presence of polyploidy and recent human-driven expansions in eight global populations of the honeybee pathogen Nosema ceranae.</title>
        <authorList>
            <person name="Pelin A."/>
            <person name="Selman M."/>
            <person name="Aris-Brosou S."/>
            <person name="Farinelli L."/>
            <person name="Corradi N."/>
        </authorList>
    </citation>
    <scope>NUCLEOTIDE SEQUENCE [LARGE SCALE GENOMIC DNA]</scope>
    <source>
        <strain evidence="17">PA08 1199</strain>
    </source>
</reference>
<feature type="domain" description="Glutamyl/glutaminyl-tRNA synthetase class Ib catalytic" evidence="14">
    <location>
        <begin position="148"/>
        <end position="448"/>
    </location>
</feature>
<evidence type="ECO:0000256" key="7">
    <source>
        <dbReference type="ARBA" id="ARBA00022840"/>
    </source>
</evidence>
<evidence type="ECO:0000256" key="5">
    <source>
        <dbReference type="ARBA" id="ARBA00022598"/>
    </source>
</evidence>
<dbReference type="GO" id="GO:0004818">
    <property type="term" value="F:glutamate-tRNA ligase activity"/>
    <property type="evidence" value="ECO:0007669"/>
    <property type="project" value="UniProtKB-EC"/>
</dbReference>
<dbReference type="GeneID" id="36319190"/>
<feature type="domain" description="tRNA synthetases class I (E and Q) anti-codon binding" evidence="16">
    <location>
        <begin position="554"/>
        <end position="617"/>
    </location>
</feature>
<keyword evidence="9 13" id="KW-0030">Aminoacyl-tRNA synthetase</keyword>
<evidence type="ECO:0000256" key="13">
    <source>
        <dbReference type="RuleBase" id="RU363037"/>
    </source>
</evidence>
<dbReference type="EMBL" id="JPQZ01000018">
    <property type="protein sequence ID" value="KKO75536.1"/>
    <property type="molecule type" value="Genomic_DNA"/>
</dbReference>
<dbReference type="FunFam" id="3.90.800.10:FF:000001">
    <property type="entry name" value="Glutamine--tRNA ligase"/>
    <property type="match status" value="1"/>
</dbReference>
<dbReference type="InterPro" id="IPR011035">
    <property type="entry name" value="Ribosomal_bL25/Gln-tRNA_synth"/>
</dbReference>
<dbReference type="Pfam" id="PF20974">
    <property type="entry name" value="tRNA-synt_1c_C2"/>
    <property type="match status" value="1"/>
</dbReference>
<dbReference type="Pfam" id="PF00749">
    <property type="entry name" value="tRNA-synt_1c"/>
    <property type="match status" value="1"/>
</dbReference>
<dbReference type="SUPFAM" id="SSF50715">
    <property type="entry name" value="Ribosomal protein L25-like"/>
    <property type="match status" value="1"/>
</dbReference>
<evidence type="ECO:0000256" key="8">
    <source>
        <dbReference type="ARBA" id="ARBA00022917"/>
    </source>
</evidence>
<dbReference type="InterPro" id="IPR020059">
    <property type="entry name" value="Glu/Gln-tRNA-synth_Ib_codon-bd"/>
</dbReference>
<evidence type="ECO:0000259" key="14">
    <source>
        <dbReference type="Pfam" id="PF00749"/>
    </source>
</evidence>
<dbReference type="GO" id="GO:0005829">
    <property type="term" value="C:cytosol"/>
    <property type="evidence" value="ECO:0007669"/>
    <property type="project" value="TreeGrafter"/>
</dbReference>
<dbReference type="GO" id="GO:0017102">
    <property type="term" value="C:methionyl glutamyl tRNA synthetase complex"/>
    <property type="evidence" value="ECO:0007669"/>
    <property type="project" value="TreeGrafter"/>
</dbReference>
<dbReference type="VEuPathDB" id="MicrosporidiaDB:AAJ76_1800025228"/>
<dbReference type="InterPro" id="IPR014729">
    <property type="entry name" value="Rossmann-like_a/b/a_fold"/>
</dbReference>
<dbReference type="EC" id="6.1.1.17" evidence="3"/>
<dbReference type="FunFam" id="1.10.1160.10:FF:000001">
    <property type="entry name" value="Glutamine--tRNA ligase"/>
    <property type="match status" value="1"/>
</dbReference>
<dbReference type="InterPro" id="IPR049437">
    <property type="entry name" value="tRNA-synt_1c_C2"/>
</dbReference>
<keyword evidence="4" id="KW-0963">Cytoplasm</keyword>
<dbReference type="Proteomes" id="UP000034350">
    <property type="component" value="Unassembled WGS sequence"/>
</dbReference>
<accession>A0A0F9WDM5</accession>
<dbReference type="RefSeq" id="XP_024331278.1">
    <property type="nucleotide sequence ID" value="XM_024474275.1"/>
</dbReference>
<name>A0A0F9WDM5_9MICR</name>
<dbReference type="GO" id="GO:0006424">
    <property type="term" value="P:glutamyl-tRNA aminoacylation"/>
    <property type="evidence" value="ECO:0007669"/>
    <property type="project" value="TreeGrafter"/>
</dbReference>
<dbReference type="PROSITE" id="PS00178">
    <property type="entry name" value="AA_TRNA_LIGASE_I"/>
    <property type="match status" value="1"/>
</dbReference>
<dbReference type="AlphaFoldDB" id="A0A0F9WDM5"/>
<protein>
    <recommendedName>
        <fullName evidence="12">Probable glutamate--tRNA ligase, cytoplasmic</fullName>
        <ecNumber evidence="3">6.1.1.17</ecNumber>
    </recommendedName>
    <alternativeName>
        <fullName evidence="10">Glutamyl-tRNA synthetase</fullName>
    </alternativeName>
</protein>
<keyword evidence="6 13" id="KW-0547">Nucleotide-binding</keyword>
<evidence type="ECO:0000256" key="4">
    <source>
        <dbReference type="ARBA" id="ARBA00022490"/>
    </source>
</evidence>
<evidence type="ECO:0000256" key="11">
    <source>
        <dbReference type="ARBA" id="ARBA00048351"/>
    </source>
</evidence>
<evidence type="ECO:0000256" key="10">
    <source>
        <dbReference type="ARBA" id="ARBA00030865"/>
    </source>
</evidence>
<dbReference type="PRINTS" id="PR00987">
    <property type="entry name" value="TRNASYNTHGLU"/>
</dbReference>
<sequence>MENKNKKLIFVNFLFSKKHGMAVENAINFREICSLLDISESYKCTINAFLDNVEKCTDKHYNDALNLLDTFFSNEVKSNSLVNDLIFCIINSNFDFLKVFKSNKLRLENLQIVYESAFNENKPFLKEFSAKDKINKEVKKNLYSTPAVTRFAPEPSGCLHIGHLKALLVNYNLAEKSNGTLLLRFDDTNPVKNYEKYEKEILRDLDTLGITGLKISHSSDYFELLVDEAVSLINKNLAYVDNTDQETMRIERFEGIESKMRNINNSESLKIFKELLQGRAPGYCLRAKIDMSNPNKSMRDPVIYRASDKMHGRCKLYKAFPTYDFVCPIVDSIEGVTVVCRANEYKDRNEQYKWFLENLKLENKPEFNDFSKLNLEDTVLSKRKIDKLISDSLVTGWDDPRLATIQGIKRLGMHMTALKDYINLQGASNKTNVISWDKIWAMNKKVIDPLSPRFMAVEKINCIRVFITNFEGLKYTKNIPLNKKNTSLGSKDVLFSDTLLFSQEDGFVLKENEEFTLMNWGNAIVEKKVVENSIVTELYIKLHLEGDYKSTTNKISWVSESGAVTATGIEYGNLLVNEEFNINSKIDKQYYVESSITNLSTDMKHVQFERIGFFYCDSPCVFHLVPFTKQKRTY</sequence>
<dbReference type="InterPro" id="IPR050132">
    <property type="entry name" value="Gln/Glu-tRNA_Ligase"/>
</dbReference>
<dbReference type="InterPro" id="IPR020058">
    <property type="entry name" value="Glu/Gln-tRNA-synth_Ib_cat-dom"/>
</dbReference>
<reference evidence="17" key="2">
    <citation type="submission" date="2015-05" db="EMBL/GenBank/DDBJ databases">
        <authorList>
            <person name="Adrian P."/>
            <person name="Selman M."/>
            <person name="Aris-Brosou S."/>
            <person name="Farinelli L."/>
            <person name="Corradi N."/>
        </authorList>
    </citation>
    <scope>NUCLEOTIDE SEQUENCE</scope>
    <source>
        <strain evidence="17">PA08 1199</strain>
    </source>
</reference>
<keyword evidence="7 13" id="KW-0067">ATP-binding</keyword>
<gene>
    <name evidence="17" type="ORF">AAJ76_1800025228</name>
</gene>
<dbReference type="PANTHER" id="PTHR43097">
    <property type="entry name" value="GLUTAMINE-TRNA LIGASE"/>
    <property type="match status" value="1"/>
</dbReference>
<feature type="domain" description="Glutamyl/glutaminyl-tRNA synthetase class Ib anti-codon binding" evidence="15">
    <location>
        <begin position="451"/>
        <end position="542"/>
    </location>
</feature>
<dbReference type="GO" id="GO:0005524">
    <property type="term" value="F:ATP binding"/>
    <property type="evidence" value="ECO:0007669"/>
    <property type="project" value="UniProtKB-KW"/>
</dbReference>
<dbReference type="PANTHER" id="PTHR43097:SF5">
    <property type="entry name" value="GLUTAMATE--TRNA LIGASE"/>
    <property type="match status" value="1"/>
</dbReference>
<dbReference type="VEuPathDB" id="MicrosporidiaDB:NCER_102160"/>
<evidence type="ECO:0000256" key="9">
    <source>
        <dbReference type="ARBA" id="ARBA00023146"/>
    </source>
</evidence>
<evidence type="ECO:0000259" key="15">
    <source>
        <dbReference type="Pfam" id="PF03950"/>
    </source>
</evidence>
<evidence type="ECO:0000313" key="18">
    <source>
        <dbReference type="Proteomes" id="UP000034350"/>
    </source>
</evidence>
<comment type="caution">
    <text evidence="17">The sequence shown here is derived from an EMBL/GenBank/DDBJ whole genome shotgun (WGS) entry which is preliminary data.</text>
</comment>
<organism evidence="17 18">
    <name type="scientific">Vairimorpha ceranae</name>
    <dbReference type="NCBI Taxonomy" id="40302"/>
    <lineage>
        <taxon>Eukaryota</taxon>
        <taxon>Fungi</taxon>
        <taxon>Fungi incertae sedis</taxon>
        <taxon>Microsporidia</taxon>
        <taxon>Nosematidae</taxon>
        <taxon>Vairimorpha</taxon>
    </lineage>
</organism>
<dbReference type="Gene3D" id="1.10.1160.10">
    <property type="entry name" value="Glutamyl-trna Synthetase, Domain 2"/>
    <property type="match status" value="1"/>
</dbReference>
<evidence type="ECO:0000256" key="2">
    <source>
        <dbReference type="ARBA" id="ARBA00008927"/>
    </source>
</evidence>
<evidence type="ECO:0000256" key="3">
    <source>
        <dbReference type="ARBA" id="ARBA00012835"/>
    </source>
</evidence>
<keyword evidence="5 13" id="KW-0436">Ligase</keyword>
<evidence type="ECO:0000256" key="6">
    <source>
        <dbReference type="ARBA" id="ARBA00022741"/>
    </source>
</evidence>
<dbReference type="VEuPathDB" id="MicrosporidiaDB:G9O61_00g022540"/>
<evidence type="ECO:0000313" key="17">
    <source>
        <dbReference type="EMBL" id="KKO75536.1"/>
    </source>
</evidence>
<comment type="subcellular location">
    <subcellularLocation>
        <location evidence="1">Cytoplasm</location>
    </subcellularLocation>
</comment>
<dbReference type="InterPro" id="IPR001412">
    <property type="entry name" value="aa-tRNA-synth_I_CS"/>
</dbReference>
<comment type="catalytic activity">
    <reaction evidence="11">
        <text>tRNA(Glu) + L-glutamate + ATP = L-glutamyl-tRNA(Glu) + AMP + diphosphate</text>
        <dbReference type="Rhea" id="RHEA:23540"/>
        <dbReference type="Rhea" id="RHEA-COMP:9663"/>
        <dbReference type="Rhea" id="RHEA-COMP:9680"/>
        <dbReference type="ChEBI" id="CHEBI:29985"/>
        <dbReference type="ChEBI" id="CHEBI:30616"/>
        <dbReference type="ChEBI" id="CHEBI:33019"/>
        <dbReference type="ChEBI" id="CHEBI:78442"/>
        <dbReference type="ChEBI" id="CHEBI:78520"/>
        <dbReference type="ChEBI" id="CHEBI:456215"/>
        <dbReference type="EC" id="6.1.1.17"/>
    </reaction>
</comment>
<comment type="similarity">
    <text evidence="2">Belongs to the class-I aminoacyl-tRNA synthetase family. Glutamate--tRNA ligase type 2 subfamily.</text>
</comment>
<proteinExistence type="inferred from homology"/>
<keyword evidence="18" id="KW-1185">Reference proteome</keyword>
<dbReference type="OrthoDB" id="10250478at2759"/>
<dbReference type="Gene3D" id="3.90.800.10">
    <property type="entry name" value="Glutamyl-tRNA Synthetase, Domain 3"/>
    <property type="match status" value="1"/>
</dbReference>
<dbReference type="SUPFAM" id="SSF52374">
    <property type="entry name" value="Nucleotidylyl transferase"/>
    <property type="match status" value="1"/>
</dbReference>
<evidence type="ECO:0000256" key="12">
    <source>
        <dbReference type="ARBA" id="ARBA00070830"/>
    </source>
</evidence>
<evidence type="ECO:0000259" key="16">
    <source>
        <dbReference type="Pfam" id="PF20974"/>
    </source>
</evidence>
<dbReference type="VEuPathDB" id="MicrosporidiaDB:G9O61_00g015650"/>